<dbReference type="PANTHER" id="PTHR23129:SF0">
    <property type="entry name" value="ACYL-COENZYME A DIPHOSPHATASE FITM2"/>
    <property type="match status" value="1"/>
</dbReference>
<dbReference type="GO" id="GO:0034389">
    <property type="term" value="P:lipid droplet organization"/>
    <property type="evidence" value="ECO:0007669"/>
    <property type="project" value="TreeGrafter"/>
</dbReference>
<name>A0AAV2PUD7_MEGNR</name>
<accession>A0AAV2PUD7</accession>
<keyword evidence="4" id="KW-0256">Endoplasmic reticulum</keyword>
<keyword evidence="2 9" id="KW-0812">Transmembrane</keyword>
<organism evidence="10 11">
    <name type="scientific">Meganyctiphanes norvegica</name>
    <name type="common">Northern krill</name>
    <name type="synonym">Thysanopoda norvegica</name>
    <dbReference type="NCBI Taxonomy" id="48144"/>
    <lineage>
        <taxon>Eukaryota</taxon>
        <taxon>Metazoa</taxon>
        <taxon>Ecdysozoa</taxon>
        <taxon>Arthropoda</taxon>
        <taxon>Crustacea</taxon>
        <taxon>Multicrustacea</taxon>
        <taxon>Malacostraca</taxon>
        <taxon>Eumalacostraca</taxon>
        <taxon>Eucarida</taxon>
        <taxon>Euphausiacea</taxon>
        <taxon>Euphausiidae</taxon>
        <taxon>Meganyctiphanes</taxon>
    </lineage>
</organism>
<dbReference type="EMBL" id="CAXKWB010001160">
    <property type="protein sequence ID" value="CAL4063503.1"/>
    <property type="molecule type" value="Genomic_DNA"/>
</dbReference>
<evidence type="ECO:0000256" key="3">
    <source>
        <dbReference type="ARBA" id="ARBA00022801"/>
    </source>
</evidence>
<dbReference type="Proteomes" id="UP001497623">
    <property type="component" value="Unassembled WGS sequence"/>
</dbReference>
<evidence type="ECO:0000256" key="7">
    <source>
        <dbReference type="ARBA" id="ARBA00023136"/>
    </source>
</evidence>
<sequence>MPCRPHGRPHIRPEMNKKYNFSQKRTWSTPKFSGGGAIPDRISLFKVVNYLILTHNRNVPFVIMTLKFTIYALLKLHKANQFILISKEYISDCRKKNPYGKIAWKWLLIHDMIRGLLDLALKLYLNKNLLISCDHRCMKKKVKTISISLCYFGSQSYLYKKHKTIRVLVKYLVVTDESEMRAMGQFWTLGHAFLLVYLNLLLVEEAKAIVGWESIRDLIRVEDHNRSEGASNEDDKETPLKVLSEEQLVMLKDNYESNTPYIRLVFVGMTILSILSDCMLTITIIFWHTMPQKVAGGAIAIISWYLTYRLWFKSEMSPGLPGKGGLFLYQNWKQEKKEKEACKCNRRRSSISKEYKDLGATFMGMPLNPMQKQEEKKKDKEVEKEDDQIEGDPDPVGTASEVRSSARNMSFGPFKGDGRMFGDPSSARTWRR</sequence>
<evidence type="ECO:0000256" key="2">
    <source>
        <dbReference type="ARBA" id="ARBA00022692"/>
    </source>
</evidence>
<feature type="compositionally biased region" description="Acidic residues" evidence="8">
    <location>
        <begin position="384"/>
        <end position="393"/>
    </location>
</feature>
<comment type="subcellular location">
    <subcellularLocation>
        <location evidence="1">Endoplasmic reticulum membrane</location>
        <topology evidence="1">Multi-pass membrane protein</topology>
    </subcellularLocation>
</comment>
<keyword evidence="11" id="KW-1185">Reference proteome</keyword>
<evidence type="ECO:0000313" key="11">
    <source>
        <dbReference type="Proteomes" id="UP001497623"/>
    </source>
</evidence>
<keyword evidence="6" id="KW-0443">Lipid metabolism</keyword>
<evidence type="ECO:0008006" key="12">
    <source>
        <dbReference type="Google" id="ProtNLM"/>
    </source>
</evidence>
<protein>
    <recommendedName>
        <fullName evidence="12">Gustatory receptor</fullName>
    </recommendedName>
</protein>
<dbReference type="AlphaFoldDB" id="A0AAV2PUD7"/>
<comment type="caution">
    <text evidence="10">The sequence shown here is derived from an EMBL/GenBank/DDBJ whole genome shotgun (WGS) entry which is preliminary data.</text>
</comment>
<evidence type="ECO:0000256" key="8">
    <source>
        <dbReference type="SAM" id="MobiDB-lite"/>
    </source>
</evidence>
<keyword evidence="3" id="KW-0378">Hydrolase</keyword>
<evidence type="ECO:0000256" key="9">
    <source>
        <dbReference type="SAM" id="Phobius"/>
    </source>
</evidence>
<dbReference type="GO" id="GO:0019915">
    <property type="term" value="P:lipid storage"/>
    <property type="evidence" value="ECO:0007669"/>
    <property type="project" value="InterPro"/>
</dbReference>
<feature type="compositionally biased region" description="Basic and acidic residues" evidence="8">
    <location>
        <begin position="372"/>
        <end position="383"/>
    </location>
</feature>
<evidence type="ECO:0000313" key="10">
    <source>
        <dbReference type="EMBL" id="CAL4063503.1"/>
    </source>
</evidence>
<dbReference type="InterPro" id="IPR019388">
    <property type="entry name" value="FIT"/>
</dbReference>
<dbReference type="GO" id="GO:0008654">
    <property type="term" value="P:phospholipid biosynthetic process"/>
    <property type="evidence" value="ECO:0007669"/>
    <property type="project" value="TreeGrafter"/>
</dbReference>
<keyword evidence="5 9" id="KW-1133">Transmembrane helix</keyword>
<feature type="transmembrane region" description="Helical" evidence="9">
    <location>
        <begin position="261"/>
        <end position="287"/>
    </location>
</feature>
<evidence type="ECO:0000256" key="4">
    <source>
        <dbReference type="ARBA" id="ARBA00022824"/>
    </source>
</evidence>
<dbReference type="PANTHER" id="PTHR23129">
    <property type="entry name" value="ACYL-COENZYME A DIPHOSPHATASE FITM2"/>
    <property type="match status" value="1"/>
</dbReference>
<evidence type="ECO:0000256" key="6">
    <source>
        <dbReference type="ARBA" id="ARBA00023098"/>
    </source>
</evidence>
<evidence type="ECO:0000256" key="1">
    <source>
        <dbReference type="ARBA" id="ARBA00004477"/>
    </source>
</evidence>
<dbReference type="GO" id="GO:0010945">
    <property type="term" value="F:coenzyme A diphosphatase activity"/>
    <property type="evidence" value="ECO:0007669"/>
    <property type="project" value="InterPro"/>
</dbReference>
<gene>
    <name evidence="10" type="ORF">MNOR_LOCUS3403</name>
</gene>
<keyword evidence="7 9" id="KW-0472">Membrane</keyword>
<feature type="non-terminal residue" evidence="10">
    <location>
        <position position="432"/>
    </location>
</feature>
<proteinExistence type="predicted"/>
<feature type="transmembrane region" description="Helical" evidence="9">
    <location>
        <begin position="294"/>
        <end position="312"/>
    </location>
</feature>
<dbReference type="Pfam" id="PF10261">
    <property type="entry name" value="FIT"/>
    <property type="match status" value="1"/>
</dbReference>
<feature type="region of interest" description="Disordered" evidence="8">
    <location>
        <begin position="366"/>
        <end position="432"/>
    </location>
</feature>
<evidence type="ECO:0000256" key="5">
    <source>
        <dbReference type="ARBA" id="ARBA00022989"/>
    </source>
</evidence>
<reference evidence="10 11" key="1">
    <citation type="submission" date="2024-05" db="EMBL/GenBank/DDBJ databases">
        <authorList>
            <person name="Wallberg A."/>
        </authorList>
    </citation>
    <scope>NUCLEOTIDE SEQUENCE [LARGE SCALE GENOMIC DNA]</scope>
</reference>
<dbReference type="GO" id="GO:0005789">
    <property type="term" value="C:endoplasmic reticulum membrane"/>
    <property type="evidence" value="ECO:0007669"/>
    <property type="project" value="UniProtKB-SubCell"/>
</dbReference>